<organism evidence="1 2">
    <name type="scientific">Dichanthelium oligosanthes</name>
    <dbReference type="NCBI Taxonomy" id="888268"/>
    <lineage>
        <taxon>Eukaryota</taxon>
        <taxon>Viridiplantae</taxon>
        <taxon>Streptophyta</taxon>
        <taxon>Embryophyta</taxon>
        <taxon>Tracheophyta</taxon>
        <taxon>Spermatophyta</taxon>
        <taxon>Magnoliopsida</taxon>
        <taxon>Liliopsida</taxon>
        <taxon>Poales</taxon>
        <taxon>Poaceae</taxon>
        <taxon>PACMAD clade</taxon>
        <taxon>Panicoideae</taxon>
        <taxon>Panicodae</taxon>
        <taxon>Paniceae</taxon>
        <taxon>Dichantheliinae</taxon>
        <taxon>Dichanthelium</taxon>
    </lineage>
</organism>
<dbReference type="EMBL" id="LWDX02050838">
    <property type="protein sequence ID" value="OEL20392.1"/>
    <property type="molecule type" value="Genomic_DNA"/>
</dbReference>
<evidence type="ECO:0000313" key="1">
    <source>
        <dbReference type="EMBL" id="OEL20392.1"/>
    </source>
</evidence>
<feature type="non-terminal residue" evidence="1">
    <location>
        <position position="1"/>
    </location>
</feature>
<proteinExistence type="predicted"/>
<keyword evidence="2" id="KW-1185">Reference proteome</keyword>
<name>A0A1E5V5G0_9POAL</name>
<dbReference type="Proteomes" id="UP000095767">
    <property type="component" value="Unassembled WGS sequence"/>
</dbReference>
<accession>A0A1E5V5G0</accession>
<gene>
    <name evidence="1" type="ORF">BAE44_0018587</name>
</gene>
<sequence length="60" mass="6671">LVSKKELYKAEVRNYAFSLNSVGRLSGANLGAKLNKLCMARSKICSLHRARERTCTLDNA</sequence>
<protein>
    <submittedName>
        <fullName evidence="1">Uncharacterized protein</fullName>
    </submittedName>
</protein>
<comment type="caution">
    <text evidence="1">The sequence shown here is derived from an EMBL/GenBank/DDBJ whole genome shotgun (WGS) entry which is preliminary data.</text>
</comment>
<dbReference type="AlphaFoldDB" id="A0A1E5V5G0"/>
<evidence type="ECO:0000313" key="2">
    <source>
        <dbReference type="Proteomes" id="UP000095767"/>
    </source>
</evidence>
<reference evidence="1 2" key="1">
    <citation type="submission" date="2016-09" db="EMBL/GenBank/DDBJ databases">
        <title>The draft genome of Dichanthelium oligosanthes: A C3 panicoid grass species.</title>
        <authorList>
            <person name="Studer A.J."/>
            <person name="Schnable J.C."/>
            <person name="Brutnell T.P."/>
        </authorList>
    </citation>
    <scope>NUCLEOTIDE SEQUENCE [LARGE SCALE GENOMIC DNA]</scope>
    <source>
        <strain evidence="2">cv. Kellogg 1175</strain>
        <tissue evidence="1">Leaf</tissue>
    </source>
</reference>